<name>A0A918R0A0_9FLAO</name>
<accession>A0A918R0A0</accession>
<reference evidence="1" key="2">
    <citation type="submission" date="2020-09" db="EMBL/GenBank/DDBJ databases">
        <authorList>
            <person name="Sun Q."/>
            <person name="Kim S."/>
        </authorList>
    </citation>
    <scope>NUCLEOTIDE SEQUENCE</scope>
    <source>
        <strain evidence="1">KCTC 12710</strain>
    </source>
</reference>
<evidence type="ECO:0000313" key="2">
    <source>
        <dbReference type="Proteomes" id="UP000636004"/>
    </source>
</evidence>
<sequence length="115" mass="12833">MATQCDEDQASFTQVDEQNELLLLKKEIETLANRSVCNESTACKYIGFGSKPCGGPWEYLVYSTSTDTQYLEALVADYNEQEKTFNTKWGVISDCAIPNPPASLKCENNICIAIY</sequence>
<dbReference type="EMBL" id="BMWZ01000002">
    <property type="protein sequence ID" value="GGZ75582.1"/>
    <property type="molecule type" value="Genomic_DNA"/>
</dbReference>
<dbReference type="Proteomes" id="UP000636004">
    <property type="component" value="Unassembled WGS sequence"/>
</dbReference>
<reference evidence="1" key="1">
    <citation type="journal article" date="2014" name="Int. J. Syst. Evol. Microbiol.">
        <title>Complete genome sequence of Corynebacterium casei LMG S-19264T (=DSM 44701T), isolated from a smear-ripened cheese.</title>
        <authorList>
            <consortium name="US DOE Joint Genome Institute (JGI-PGF)"/>
            <person name="Walter F."/>
            <person name="Albersmeier A."/>
            <person name="Kalinowski J."/>
            <person name="Ruckert C."/>
        </authorList>
    </citation>
    <scope>NUCLEOTIDE SEQUENCE</scope>
    <source>
        <strain evidence="1">KCTC 12710</strain>
    </source>
</reference>
<dbReference type="AlphaFoldDB" id="A0A918R0A0"/>
<gene>
    <name evidence="1" type="ORF">GCM10007028_11380</name>
</gene>
<comment type="caution">
    <text evidence="1">The sequence shown here is derived from an EMBL/GenBank/DDBJ whole genome shotgun (WGS) entry which is preliminary data.</text>
</comment>
<organism evidence="1 2">
    <name type="scientific">Algibacter mikhailovii</name>
    <dbReference type="NCBI Taxonomy" id="425498"/>
    <lineage>
        <taxon>Bacteria</taxon>
        <taxon>Pseudomonadati</taxon>
        <taxon>Bacteroidota</taxon>
        <taxon>Flavobacteriia</taxon>
        <taxon>Flavobacteriales</taxon>
        <taxon>Flavobacteriaceae</taxon>
        <taxon>Algibacter</taxon>
    </lineage>
</organism>
<protein>
    <submittedName>
        <fullName evidence="1">Uncharacterized protein</fullName>
    </submittedName>
</protein>
<evidence type="ECO:0000313" key="1">
    <source>
        <dbReference type="EMBL" id="GGZ75582.1"/>
    </source>
</evidence>
<keyword evidence="2" id="KW-1185">Reference proteome</keyword>
<proteinExistence type="predicted"/>